<accession>A0ABT4MIB7</accession>
<evidence type="ECO:0000313" key="3">
    <source>
        <dbReference type="Proteomes" id="UP001081071"/>
    </source>
</evidence>
<feature type="transmembrane region" description="Helical" evidence="1">
    <location>
        <begin position="53"/>
        <end position="74"/>
    </location>
</feature>
<feature type="transmembrane region" description="Helical" evidence="1">
    <location>
        <begin position="106"/>
        <end position="123"/>
    </location>
</feature>
<keyword evidence="3" id="KW-1185">Reference proteome</keyword>
<keyword evidence="1" id="KW-1133">Transmembrane helix</keyword>
<keyword evidence="1" id="KW-0472">Membrane</keyword>
<evidence type="ECO:0000256" key="1">
    <source>
        <dbReference type="SAM" id="Phobius"/>
    </source>
</evidence>
<dbReference type="RefSeq" id="WP_269607163.1">
    <property type="nucleotide sequence ID" value="NZ_JAPWIJ010000008.1"/>
</dbReference>
<evidence type="ECO:0000313" key="2">
    <source>
        <dbReference type="EMBL" id="MCZ4520737.1"/>
    </source>
</evidence>
<sequence length="136" mass="14477">MLRSVWWALAVAALAFTAWNGLSLRMFDVSMACSKIGEGGSYHCDDRAIEVLGVWPLVVVGLLLTTPPAVAAIALRQWVSWFAVATLVVLLIAGVVFVTSDSYSNVLVLALPMAVVGSITALFQRTAPGDEARKVS</sequence>
<dbReference type="EMBL" id="JAPWIJ010000008">
    <property type="protein sequence ID" value="MCZ4520737.1"/>
    <property type="molecule type" value="Genomic_DNA"/>
</dbReference>
<keyword evidence="1" id="KW-0812">Transmembrane</keyword>
<protein>
    <submittedName>
        <fullName evidence="2">ABC transporter permease</fullName>
    </submittedName>
</protein>
<comment type="caution">
    <text evidence="2">The sequence shown here is derived from an EMBL/GenBank/DDBJ whole genome shotgun (WGS) entry which is preliminary data.</text>
</comment>
<feature type="transmembrane region" description="Helical" evidence="1">
    <location>
        <begin position="81"/>
        <end position="100"/>
    </location>
</feature>
<reference evidence="2" key="1">
    <citation type="submission" date="2022-12" db="EMBL/GenBank/DDBJ databases">
        <authorList>
            <person name="Krivoruchko A.V."/>
            <person name="Elkin A."/>
        </authorList>
    </citation>
    <scope>NUCLEOTIDE SEQUENCE</scope>
    <source>
        <strain evidence="2">IEGM 1391</strain>
    </source>
</reference>
<organism evidence="2 3">
    <name type="scientific">Rhodococcus ruber</name>
    <dbReference type="NCBI Taxonomy" id="1830"/>
    <lineage>
        <taxon>Bacteria</taxon>
        <taxon>Bacillati</taxon>
        <taxon>Actinomycetota</taxon>
        <taxon>Actinomycetes</taxon>
        <taxon>Mycobacteriales</taxon>
        <taxon>Nocardiaceae</taxon>
        <taxon>Rhodococcus</taxon>
    </lineage>
</organism>
<gene>
    <name evidence="2" type="ORF">O4220_19685</name>
</gene>
<name>A0ABT4MIB7_9NOCA</name>
<proteinExistence type="predicted"/>
<dbReference type="Proteomes" id="UP001081071">
    <property type="component" value="Unassembled WGS sequence"/>
</dbReference>